<evidence type="ECO:0000256" key="1">
    <source>
        <dbReference type="SAM" id="MobiDB-lite"/>
    </source>
</evidence>
<dbReference type="SUPFAM" id="SSF55136">
    <property type="entry name" value="Probable bacterial effector-binding domain"/>
    <property type="match status" value="1"/>
</dbReference>
<dbReference type="Gene3D" id="3.20.80.10">
    <property type="entry name" value="Regulatory factor, effector binding domain"/>
    <property type="match status" value="1"/>
</dbReference>
<sequence length="249" mass="28222">MFELAFIAVCFSILAYLVFKVAKCGFFSTIQPKVTETPKYLAKSLTIYYKHNIGAYSGVGSLFSEVRNLLPSGATTFGIYYDNPRERDEQFLQSAIGVVFAADGKDLYPDNYAQQLNRWGYERMVLPKVDRAVEVTQPYNGSLSVFALLYRTYGIVRQFIEENRLETSLAIEFYDPNEICVTFPLDHTKEFMIPEYLPLEALESKLNKKKFDSDEDSSESESDPHSELEVPENSEIEVNGATAGDKKAD</sequence>
<keyword evidence="3" id="KW-1185">Reference proteome</keyword>
<dbReference type="EMBL" id="JAHQIW010006855">
    <property type="protein sequence ID" value="KAJ1370773.1"/>
    <property type="molecule type" value="Genomic_DNA"/>
</dbReference>
<organism evidence="2 3">
    <name type="scientific">Parelaphostrongylus tenuis</name>
    <name type="common">Meningeal worm</name>
    <dbReference type="NCBI Taxonomy" id="148309"/>
    <lineage>
        <taxon>Eukaryota</taxon>
        <taxon>Metazoa</taxon>
        <taxon>Ecdysozoa</taxon>
        <taxon>Nematoda</taxon>
        <taxon>Chromadorea</taxon>
        <taxon>Rhabditida</taxon>
        <taxon>Rhabditina</taxon>
        <taxon>Rhabditomorpha</taxon>
        <taxon>Strongyloidea</taxon>
        <taxon>Metastrongylidae</taxon>
        <taxon>Parelaphostrongylus</taxon>
    </lineage>
</organism>
<proteinExistence type="predicted"/>
<dbReference type="GO" id="GO:0005657">
    <property type="term" value="C:replication fork"/>
    <property type="evidence" value="ECO:0007669"/>
    <property type="project" value="TreeGrafter"/>
</dbReference>
<dbReference type="GO" id="GO:0005634">
    <property type="term" value="C:nucleus"/>
    <property type="evidence" value="ECO:0007669"/>
    <property type="project" value="TreeGrafter"/>
</dbReference>
<evidence type="ECO:0000313" key="3">
    <source>
        <dbReference type="Proteomes" id="UP001196413"/>
    </source>
</evidence>
<dbReference type="InterPro" id="IPR011256">
    <property type="entry name" value="Reg_factor_effector_dom_sf"/>
</dbReference>
<dbReference type="GO" id="GO:0061709">
    <property type="term" value="P:reticulophagy"/>
    <property type="evidence" value="ECO:0007669"/>
    <property type="project" value="TreeGrafter"/>
</dbReference>
<reference evidence="2" key="1">
    <citation type="submission" date="2021-06" db="EMBL/GenBank/DDBJ databases">
        <title>Parelaphostrongylus tenuis whole genome reference sequence.</title>
        <authorList>
            <person name="Garwood T.J."/>
            <person name="Larsen P.A."/>
            <person name="Fountain-Jones N.M."/>
            <person name="Garbe J.R."/>
            <person name="Macchietto M.G."/>
            <person name="Kania S.A."/>
            <person name="Gerhold R.W."/>
            <person name="Richards J.E."/>
            <person name="Wolf T.M."/>
        </authorList>
    </citation>
    <scope>NUCLEOTIDE SEQUENCE</scope>
    <source>
        <strain evidence="2">MNPRO001-30</strain>
        <tissue evidence="2">Meninges</tissue>
    </source>
</reference>
<dbReference type="GO" id="GO:0005789">
    <property type="term" value="C:endoplasmic reticulum membrane"/>
    <property type="evidence" value="ECO:0007669"/>
    <property type="project" value="TreeGrafter"/>
</dbReference>
<protein>
    <recommendedName>
        <fullName evidence="4">GyrI-like small molecule binding domain-containing protein</fullName>
    </recommendedName>
</protein>
<accession>A0AAD5R7D7</accession>
<evidence type="ECO:0008006" key="4">
    <source>
        <dbReference type="Google" id="ProtNLM"/>
    </source>
</evidence>
<dbReference type="GO" id="GO:0106300">
    <property type="term" value="P:protein-DNA covalent cross-linking repair"/>
    <property type="evidence" value="ECO:0007669"/>
    <property type="project" value="TreeGrafter"/>
</dbReference>
<gene>
    <name evidence="2" type="ORF">KIN20_032580</name>
</gene>
<dbReference type="PANTHER" id="PTHR15949">
    <property type="entry name" value="TESTIS-EXPRESSED PROTEIN 264"/>
    <property type="match status" value="1"/>
</dbReference>
<evidence type="ECO:0000313" key="2">
    <source>
        <dbReference type="EMBL" id="KAJ1370773.1"/>
    </source>
</evidence>
<dbReference type="GO" id="GO:0000421">
    <property type="term" value="C:autophagosome membrane"/>
    <property type="evidence" value="ECO:0007669"/>
    <property type="project" value="TreeGrafter"/>
</dbReference>
<dbReference type="AlphaFoldDB" id="A0AAD5R7D7"/>
<name>A0AAD5R7D7_PARTN</name>
<feature type="region of interest" description="Disordered" evidence="1">
    <location>
        <begin position="208"/>
        <end position="249"/>
    </location>
</feature>
<comment type="caution">
    <text evidence="2">The sequence shown here is derived from an EMBL/GenBank/DDBJ whole genome shotgun (WGS) entry which is preliminary data.</text>
</comment>
<dbReference type="PANTHER" id="PTHR15949:SF3">
    <property type="entry name" value="TESTIS-EXPRESSED PROTEIN 264"/>
    <property type="match status" value="1"/>
</dbReference>
<dbReference type="Proteomes" id="UP001196413">
    <property type="component" value="Unassembled WGS sequence"/>
</dbReference>